<evidence type="ECO:0000313" key="7">
    <source>
        <dbReference type="Proteomes" id="UP000627292"/>
    </source>
</evidence>
<dbReference type="InterPro" id="IPR011123">
    <property type="entry name" value="Y_Y_Y"/>
</dbReference>
<dbReference type="Pfam" id="PF00512">
    <property type="entry name" value="HisKA"/>
    <property type="match status" value="1"/>
</dbReference>
<dbReference type="SUPFAM" id="SSF63825">
    <property type="entry name" value="YWTD domain"/>
    <property type="match status" value="1"/>
</dbReference>
<dbReference type="FunFam" id="1.10.287.130:FF:000045">
    <property type="entry name" value="Two-component system sensor histidine kinase/response regulator"/>
    <property type="match status" value="1"/>
</dbReference>
<evidence type="ECO:0000256" key="2">
    <source>
        <dbReference type="ARBA" id="ARBA00012438"/>
    </source>
</evidence>
<reference evidence="6" key="1">
    <citation type="journal article" date="2014" name="Int. J. Syst. Evol. Microbiol.">
        <title>Complete genome sequence of Corynebacterium casei LMG S-19264T (=DSM 44701T), isolated from a smear-ripened cheese.</title>
        <authorList>
            <consortium name="US DOE Joint Genome Institute (JGI-PGF)"/>
            <person name="Walter F."/>
            <person name="Albersmeier A."/>
            <person name="Kalinowski J."/>
            <person name="Ruckert C."/>
        </authorList>
    </citation>
    <scope>NUCLEOTIDE SEQUENCE</scope>
    <source>
        <strain evidence="6">CGMCC 1.15290</strain>
    </source>
</reference>
<dbReference type="Gene3D" id="2.130.10.10">
    <property type="entry name" value="YVTN repeat-like/Quinoprotein amine dehydrogenase"/>
    <property type="match status" value="2"/>
</dbReference>
<dbReference type="GO" id="GO:0000155">
    <property type="term" value="F:phosphorelay sensor kinase activity"/>
    <property type="evidence" value="ECO:0007669"/>
    <property type="project" value="InterPro"/>
</dbReference>
<dbReference type="InterPro" id="IPR036097">
    <property type="entry name" value="HisK_dim/P_sf"/>
</dbReference>
<dbReference type="Pfam" id="PF07494">
    <property type="entry name" value="Reg_prop"/>
    <property type="match status" value="6"/>
</dbReference>
<evidence type="ECO:0000259" key="5">
    <source>
        <dbReference type="PROSITE" id="PS50109"/>
    </source>
</evidence>
<name>A0A917IY84_9BACT</name>
<dbReference type="Pfam" id="PF02518">
    <property type="entry name" value="HATPase_c"/>
    <property type="match status" value="1"/>
</dbReference>
<dbReference type="SUPFAM" id="SSF63829">
    <property type="entry name" value="Calcium-dependent phosphotriesterase"/>
    <property type="match status" value="3"/>
</dbReference>
<evidence type="ECO:0000256" key="1">
    <source>
        <dbReference type="ARBA" id="ARBA00000085"/>
    </source>
</evidence>
<dbReference type="Gene3D" id="1.10.287.130">
    <property type="match status" value="1"/>
</dbReference>
<dbReference type="PANTHER" id="PTHR43547:SF2">
    <property type="entry name" value="HYBRID SIGNAL TRANSDUCTION HISTIDINE KINASE C"/>
    <property type="match status" value="1"/>
</dbReference>
<dbReference type="PANTHER" id="PTHR43547">
    <property type="entry name" value="TWO-COMPONENT HISTIDINE KINASE"/>
    <property type="match status" value="1"/>
</dbReference>
<organism evidence="6 7">
    <name type="scientific">Filimonas zeae</name>
    <dbReference type="NCBI Taxonomy" id="1737353"/>
    <lineage>
        <taxon>Bacteria</taxon>
        <taxon>Pseudomonadati</taxon>
        <taxon>Bacteroidota</taxon>
        <taxon>Chitinophagia</taxon>
        <taxon>Chitinophagales</taxon>
        <taxon>Chitinophagaceae</taxon>
        <taxon>Filimonas</taxon>
    </lineage>
</organism>
<proteinExistence type="predicted"/>
<keyword evidence="4" id="KW-1133">Transmembrane helix</keyword>
<evidence type="ECO:0000256" key="3">
    <source>
        <dbReference type="ARBA" id="ARBA00022553"/>
    </source>
</evidence>
<keyword evidence="7" id="KW-1185">Reference proteome</keyword>
<keyword evidence="4" id="KW-0812">Transmembrane</keyword>
<dbReference type="InterPro" id="IPR003661">
    <property type="entry name" value="HisK_dim/P_dom"/>
</dbReference>
<dbReference type="InterPro" id="IPR004358">
    <property type="entry name" value="Sig_transdc_His_kin-like_C"/>
</dbReference>
<dbReference type="InterPro" id="IPR013783">
    <property type="entry name" value="Ig-like_fold"/>
</dbReference>
<dbReference type="SMART" id="SM00387">
    <property type="entry name" value="HATPase_c"/>
    <property type="match status" value="1"/>
</dbReference>
<dbReference type="EMBL" id="BMIB01000002">
    <property type="protein sequence ID" value="GGH68196.1"/>
    <property type="molecule type" value="Genomic_DNA"/>
</dbReference>
<dbReference type="InterPro" id="IPR005467">
    <property type="entry name" value="His_kinase_dom"/>
</dbReference>
<reference evidence="6" key="2">
    <citation type="submission" date="2020-09" db="EMBL/GenBank/DDBJ databases">
        <authorList>
            <person name="Sun Q."/>
            <person name="Zhou Y."/>
        </authorList>
    </citation>
    <scope>NUCLEOTIDE SEQUENCE</scope>
    <source>
        <strain evidence="6">CGMCC 1.15290</strain>
    </source>
</reference>
<keyword evidence="4" id="KW-0472">Membrane</keyword>
<protein>
    <recommendedName>
        <fullName evidence="2">histidine kinase</fullName>
        <ecNumber evidence="2">2.7.13.3</ecNumber>
    </recommendedName>
</protein>
<feature type="domain" description="Histidine kinase" evidence="5">
    <location>
        <begin position="818"/>
        <end position="1034"/>
    </location>
</feature>
<sequence length="1036" mass="115419">MLVTAKAQDINFRRYQVENGLSNNQVWCSIQDAKGFLWFGTPDGLNRFDGYTFKVFLNNGGDKPGTANSHIRALCLDGDDRLWVGTEKGLYNFDPHTERFRLLPTDALAVISGLQTDNQGYLWFISDYTLHKYNPQTGAIVAYPASRFFKATALCMAGNQLWVASSGGLLQKYNPATDTFTAFDLFKGAAVADKNKWIDRLYATSEGDVLIGTATHGASIFFTRELRFTEILTYNDDKTSLFAKVFVTVNNHEYWIGTESAGIVAFNRSTGAVSRIKKAVNDPYTLSDNSINTFCTDKEGGIWVGTHYGGLNYYSAKYDVFSKFYPKQCTNSLSGNVIRQIHEDKNGCLWMGTADAGLNKLDPETGVFSGFMPNAGKQGIAYNNVHGMLVDGDNLWVGTYVHGLDVMDIKTGAVKQHYAVGKDSGSLKSDIINYIYRSADSQIYVATARGVYTYNRTTHQFSVIKELADEWYTCLFKDAGGTLWAGTIMHGMKAVNTATGKTVLYQHHADNTESIGKGQINCIYSDSKQQLWVGTDGGGLCLLNSDKNGFTRYTVNNGLPSDFVLTILEDDAGKLWVSTSRGLFSYHLNSGYVKVYTKANGLLCDQFNYHSAYKNKKGRMYFGSLKGLISFDPKMLENTAFEPPLYLTGIQVNNKELFIGGENAVLQKSITWTNEIVLAHQQSSFSIDFAALNYTAPEATEYAYRMEGLEKDWTYLKENRRVYFTNVSAGTYLFKVKASAGGNQWTGKERTLQITILPPWWLSTKAYLLYIAAGIGVMVLLVKAYKQKVENTNKRKMEQLEIAKAKALYEDKLNFFTNVAHEIKTPLTLIKGPLETVLKTVGDTPDVAGSLKIMDRNTNRLIELTNQLLDFRQTEIGGLRLNFVHTHISALLPEMFESFKPLAASRGLQYTLSLPEAPLYAWVDADAFNKIISNLFSNAIKYAESRVWVNLAGVVEEGRLWVVNISNDGYIIPADMADRIFEPFFRLQATKKRGGAGIGLSLAQNLAHLHNGRIELAKTEGVLNTFSLILPVQQNA</sequence>
<dbReference type="Gene3D" id="2.60.40.10">
    <property type="entry name" value="Immunoglobulins"/>
    <property type="match status" value="1"/>
</dbReference>
<comment type="catalytic activity">
    <reaction evidence="1">
        <text>ATP + protein L-histidine = ADP + protein N-phospho-L-histidine.</text>
        <dbReference type="EC" id="2.7.13.3"/>
    </reaction>
</comment>
<evidence type="ECO:0000313" key="6">
    <source>
        <dbReference type="EMBL" id="GGH68196.1"/>
    </source>
</evidence>
<dbReference type="AlphaFoldDB" id="A0A917IY84"/>
<dbReference type="PROSITE" id="PS50109">
    <property type="entry name" value="HIS_KIN"/>
    <property type="match status" value="1"/>
</dbReference>
<accession>A0A917IY84</accession>
<dbReference type="SMART" id="SM00388">
    <property type="entry name" value="HisKA"/>
    <property type="match status" value="1"/>
</dbReference>
<keyword evidence="6" id="KW-0808">Transferase</keyword>
<dbReference type="SUPFAM" id="SSF47384">
    <property type="entry name" value="Homodimeric domain of signal transducing histidine kinase"/>
    <property type="match status" value="1"/>
</dbReference>
<gene>
    <name evidence="6" type="ORF">GCM10011379_24250</name>
</gene>
<dbReference type="Gene3D" id="3.30.565.10">
    <property type="entry name" value="Histidine kinase-like ATPase, C-terminal domain"/>
    <property type="match status" value="1"/>
</dbReference>
<keyword evidence="3" id="KW-0597">Phosphoprotein</keyword>
<evidence type="ECO:0000256" key="4">
    <source>
        <dbReference type="SAM" id="Phobius"/>
    </source>
</evidence>
<dbReference type="InterPro" id="IPR011110">
    <property type="entry name" value="Reg_prop"/>
</dbReference>
<keyword evidence="6" id="KW-0418">Kinase</keyword>
<dbReference type="Pfam" id="PF07495">
    <property type="entry name" value="Y_Y_Y"/>
    <property type="match status" value="1"/>
</dbReference>
<dbReference type="InterPro" id="IPR003594">
    <property type="entry name" value="HATPase_dom"/>
</dbReference>
<dbReference type="InterPro" id="IPR036890">
    <property type="entry name" value="HATPase_C_sf"/>
</dbReference>
<dbReference type="PRINTS" id="PR00344">
    <property type="entry name" value="BCTRLSENSOR"/>
</dbReference>
<dbReference type="SUPFAM" id="SSF55874">
    <property type="entry name" value="ATPase domain of HSP90 chaperone/DNA topoisomerase II/histidine kinase"/>
    <property type="match status" value="1"/>
</dbReference>
<dbReference type="FunFam" id="2.60.40.10:FF:000791">
    <property type="entry name" value="Two-component system sensor histidine kinase/response regulator"/>
    <property type="match status" value="1"/>
</dbReference>
<feature type="transmembrane region" description="Helical" evidence="4">
    <location>
        <begin position="767"/>
        <end position="785"/>
    </location>
</feature>
<dbReference type="Proteomes" id="UP000627292">
    <property type="component" value="Unassembled WGS sequence"/>
</dbReference>
<comment type="caution">
    <text evidence="6">The sequence shown here is derived from an EMBL/GenBank/DDBJ whole genome shotgun (WGS) entry which is preliminary data.</text>
</comment>
<dbReference type="CDD" id="cd00082">
    <property type="entry name" value="HisKA"/>
    <property type="match status" value="1"/>
</dbReference>
<dbReference type="EC" id="2.7.13.3" evidence="2"/>
<dbReference type="InterPro" id="IPR015943">
    <property type="entry name" value="WD40/YVTN_repeat-like_dom_sf"/>
</dbReference>